<evidence type="ECO:0000313" key="4">
    <source>
        <dbReference type="Proteomes" id="UP000605970"/>
    </source>
</evidence>
<dbReference type="AlphaFoldDB" id="A0A8S9ZU68"/>
<proteinExistence type="predicted"/>
<organism evidence="3 4">
    <name type="scientific">Meloidogyne graminicola</name>
    <dbReference type="NCBI Taxonomy" id="189291"/>
    <lineage>
        <taxon>Eukaryota</taxon>
        <taxon>Metazoa</taxon>
        <taxon>Ecdysozoa</taxon>
        <taxon>Nematoda</taxon>
        <taxon>Chromadorea</taxon>
        <taxon>Rhabditida</taxon>
        <taxon>Tylenchina</taxon>
        <taxon>Tylenchomorpha</taxon>
        <taxon>Tylenchoidea</taxon>
        <taxon>Meloidogynidae</taxon>
        <taxon>Meloidogyninae</taxon>
        <taxon>Meloidogyne</taxon>
    </lineage>
</organism>
<dbReference type="OrthoDB" id="19830at2759"/>
<dbReference type="PANTHER" id="PTHR21393">
    <property type="entry name" value="MITOCHONDRIAL 28S RIBOSOMAL PROTEIN S27"/>
    <property type="match status" value="1"/>
</dbReference>
<dbReference type="InterPro" id="IPR034913">
    <property type="entry name" value="mS27/PTCD2"/>
</dbReference>
<reference evidence="3" key="1">
    <citation type="journal article" date="2020" name="Ecol. Evol.">
        <title>Genome structure and content of the rice root-knot nematode (Meloidogyne graminicola).</title>
        <authorList>
            <person name="Phan N.T."/>
            <person name="Danchin E.G.J."/>
            <person name="Klopp C."/>
            <person name="Perfus-Barbeoch L."/>
            <person name="Kozlowski D.K."/>
            <person name="Koutsovoulos G.D."/>
            <person name="Lopez-Roques C."/>
            <person name="Bouchez O."/>
            <person name="Zahm M."/>
            <person name="Besnard G."/>
            <person name="Bellafiore S."/>
        </authorList>
    </citation>
    <scope>NUCLEOTIDE SEQUENCE</scope>
    <source>
        <strain evidence="3">VN-18</strain>
    </source>
</reference>
<dbReference type="InterPro" id="IPR019266">
    <property type="entry name" value="Ribosomal_mS27"/>
</dbReference>
<dbReference type="GO" id="GO:0005739">
    <property type="term" value="C:mitochondrion"/>
    <property type="evidence" value="ECO:0007669"/>
    <property type="project" value="UniProtKB-SubCell"/>
</dbReference>
<accession>A0A8S9ZU68</accession>
<comment type="subcellular location">
    <subcellularLocation>
        <location evidence="1">Mitochondrion</location>
    </subcellularLocation>
</comment>
<evidence type="ECO:0000256" key="2">
    <source>
        <dbReference type="SAM" id="Coils"/>
    </source>
</evidence>
<keyword evidence="2" id="KW-0175">Coiled coil</keyword>
<protein>
    <submittedName>
        <fullName evidence="3">Uncharacterized protein</fullName>
    </submittedName>
</protein>
<evidence type="ECO:0000313" key="3">
    <source>
        <dbReference type="EMBL" id="KAF7636540.1"/>
    </source>
</evidence>
<comment type="caution">
    <text evidence="3">The sequence shown here is derived from an EMBL/GenBank/DDBJ whole genome shotgun (WGS) entry which is preliminary data.</text>
</comment>
<dbReference type="Pfam" id="PF10037">
    <property type="entry name" value="MRP-S27"/>
    <property type="match status" value="1"/>
</dbReference>
<dbReference type="PANTHER" id="PTHR21393:SF0">
    <property type="entry name" value="SMALL RIBOSOMAL SUBUNIT PROTEIN MS27"/>
    <property type="match status" value="1"/>
</dbReference>
<evidence type="ECO:0000256" key="1">
    <source>
        <dbReference type="ARBA" id="ARBA00004173"/>
    </source>
</evidence>
<gene>
    <name evidence="3" type="ORF">Mgra_00004128</name>
</gene>
<feature type="coiled-coil region" evidence="2">
    <location>
        <begin position="451"/>
        <end position="488"/>
    </location>
</feature>
<name>A0A8S9ZU68_9BILA</name>
<sequence length="564" mass="66107">MLAKKHFPINYFSFSSISKYSNIVNSTKQIQRINGLSNKSLYNNKLFILPQLRNFSAVPALSECFSSSSLFSENFPLKNEWNQRFKQIEKLQLGYDASDWIMLVQKKYSGGGKASAVDLDIASIMSEHNDHIYDLIELCYKFRHTNNSSDLFPSTEYAIFRLMLEHEDIENFMKVLNDPINYGLFPNEHCCCLYLNYFLNLNDLQSAARLAVYVMHQEMFSQPLLNFLSVQALLQFIEKDPNTFPNFEERVFPSRAATIEEEINFNEENVSIFRFPWLKTPHFDGHFDIKRTDELIGRSLELLSFNLNKCNNTILTSLIGFLGIILQGKYSKGLKEIEEIQNLVVNSTDFSILLKILGIAIPFLKNKATPKNEEKAEEFNQINLENDLKREELINLLENIYSSINNKEIKSILLWQILQNEYIPIQESIECSLMNEQNKLFKEWENKRIKLIETQTERMEINLRLDEIKKQLEEIKNKKDLLQFFENRHIWEDKALQRRILEEELDMFKKRGSLTEEEYGQTIFQMGQLLKEGKTANRALETLKLGTNPEEIKVKLTSRPEKKK</sequence>
<dbReference type="EMBL" id="JABEBT010000029">
    <property type="protein sequence ID" value="KAF7636540.1"/>
    <property type="molecule type" value="Genomic_DNA"/>
</dbReference>
<keyword evidence="4" id="KW-1185">Reference proteome</keyword>
<dbReference type="Proteomes" id="UP000605970">
    <property type="component" value="Unassembled WGS sequence"/>
</dbReference>